<accession>A0AAC9FSF7</accession>
<reference evidence="1 2" key="1">
    <citation type="submission" date="2015-09" db="EMBL/GenBank/DDBJ databases">
        <authorList>
            <person name="Xu Y."/>
            <person name="Nagy A."/>
            <person name="Liu N.T."/>
            <person name="Nou X."/>
        </authorList>
    </citation>
    <scope>NUCLEOTIDE SEQUENCE [LARGE SCALE GENOMIC DNA]</scope>
    <source>
        <strain evidence="1 2">FC1138</strain>
    </source>
</reference>
<dbReference type="Proteomes" id="UP000077927">
    <property type="component" value="Chromosome 1"/>
</dbReference>
<gene>
    <name evidence="1" type="ORF">ACS15_1648</name>
</gene>
<dbReference type="AlphaFoldDB" id="A0AAC9FSF7"/>
<sequence length="43" mass="4961">MKNGHLRVPVFLREWSRHKVGMMPPAYNAQSTVMSFAFLNTLP</sequence>
<name>A0AAC9FSF7_9RALS</name>
<proteinExistence type="predicted"/>
<protein>
    <submittedName>
        <fullName evidence="1">Uncharacterized protein</fullName>
    </submittedName>
</protein>
<evidence type="ECO:0000313" key="1">
    <source>
        <dbReference type="EMBL" id="ANH74977.1"/>
    </source>
</evidence>
<organism evidence="1 2">
    <name type="scientific">Ralstonia insidiosa</name>
    <dbReference type="NCBI Taxonomy" id="190721"/>
    <lineage>
        <taxon>Bacteria</taxon>
        <taxon>Pseudomonadati</taxon>
        <taxon>Pseudomonadota</taxon>
        <taxon>Betaproteobacteria</taxon>
        <taxon>Burkholderiales</taxon>
        <taxon>Burkholderiaceae</taxon>
        <taxon>Ralstonia</taxon>
    </lineage>
</organism>
<dbReference type="KEGG" id="rin:ACS15_1648"/>
<evidence type="ECO:0000313" key="2">
    <source>
        <dbReference type="Proteomes" id="UP000077927"/>
    </source>
</evidence>
<dbReference type="EMBL" id="CP012605">
    <property type="protein sequence ID" value="ANH74977.1"/>
    <property type="molecule type" value="Genomic_DNA"/>
</dbReference>